<dbReference type="Proteomes" id="UP000799324">
    <property type="component" value="Unassembled WGS sequence"/>
</dbReference>
<organism evidence="1 2">
    <name type="scientific">Lophiostoma macrostomum CBS 122681</name>
    <dbReference type="NCBI Taxonomy" id="1314788"/>
    <lineage>
        <taxon>Eukaryota</taxon>
        <taxon>Fungi</taxon>
        <taxon>Dikarya</taxon>
        <taxon>Ascomycota</taxon>
        <taxon>Pezizomycotina</taxon>
        <taxon>Dothideomycetes</taxon>
        <taxon>Pleosporomycetidae</taxon>
        <taxon>Pleosporales</taxon>
        <taxon>Lophiostomataceae</taxon>
        <taxon>Lophiostoma</taxon>
    </lineage>
</organism>
<dbReference type="CDD" id="cd09917">
    <property type="entry name" value="F-box_SF"/>
    <property type="match status" value="1"/>
</dbReference>
<name>A0A6A6SHK0_9PLEO</name>
<evidence type="ECO:0000313" key="2">
    <source>
        <dbReference type="Proteomes" id="UP000799324"/>
    </source>
</evidence>
<evidence type="ECO:0008006" key="3">
    <source>
        <dbReference type="Google" id="ProtNLM"/>
    </source>
</evidence>
<protein>
    <recommendedName>
        <fullName evidence="3">F-box domain-containing protein</fullName>
    </recommendedName>
</protein>
<dbReference type="OrthoDB" id="3792707at2759"/>
<proteinExistence type="predicted"/>
<dbReference type="EMBL" id="MU004652">
    <property type="protein sequence ID" value="KAF2647239.1"/>
    <property type="molecule type" value="Genomic_DNA"/>
</dbReference>
<reference evidence="1" key="1">
    <citation type="journal article" date="2020" name="Stud. Mycol.">
        <title>101 Dothideomycetes genomes: a test case for predicting lifestyles and emergence of pathogens.</title>
        <authorList>
            <person name="Haridas S."/>
            <person name="Albert R."/>
            <person name="Binder M."/>
            <person name="Bloem J."/>
            <person name="Labutti K."/>
            <person name="Salamov A."/>
            <person name="Andreopoulos B."/>
            <person name="Baker S."/>
            <person name="Barry K."/>
            <person name="Bills G."/>
            <person name="Bluhm B."/>
            <person name="Cannon C."/>
            <person name="Castanera R."/>
            <person name="Culley D."/>
            <person name="Daum C."/>
            <person name="Ezra D."/>
            <person name="Gonzalez J."/>
            <person name="Henrissat B."/>
            <person name="Kuo A."/>
            <person name="Liang C."/>
            <person name="Lipzen A."/>
            <person name="Lutzoni F."/>
            <person name="Magnuson J."/>
            <person name="Mondo S."/>
            <person name="Nolan M."/>
            <person name="Ohm R."/>
            <person name="Pangilinan J."/>
            <person name="Park H.-J."/>
            <person name="Ramirez L."/>
            <person name="Alfaro M."/>
            <person name="Sun H."/>
            <person name="Tritt A."/>
            <person name="Yoshinaga Y."/>
            <person name="Zwiers L.-H."/>
            <person name="Turgeon B."/>
            <person name="Goodwin S."/>
            <person name="Spatafora J."/>
            <person name="Crous P."/>
            <person name="Grigoriev I."/>
        </authorList>
    </citation>
    <scope>NUCLEOTIDE SEQUENCE</scope>
    <source>
        <strain evidence="1">CBS 122681</strain>
    </source>
</reference>
<accession>A0A6A6SHK0</accession>
<sequence>MGSEPAYGLNRLPTELLHLIIGKFIGVVYEHDLWSLSLTSRRFHDITEEHLYGAFVFRRRFDGQYGPFKRSKTFRFLRTLSERPELCALVRDVHVESLNDIEEDPIVFKNHIGDWIKQILTVPGSQIPASSLSLVASLVANRSPSQIGDAVVTYLLLLLPNLRTICLGDFNKSLADFLHVQCHALDVLDRAGQVDMLQTTHRFLHLKAVTLYFSADAPYMIQNGDLLRLPNLRTLILGQPKFKDGPSWRNNDGSRAWGCPPRSSLVENLTLWDLSVHEPRDDLTAFMQSFAGLKFLEVQYSYRRHPRPQSPCTRLYWGLRSQQDSLEQLHLYSQDSNHPDRERQAPFRPGDFGPMPSFKSFSRLKSLRLTDSLLVGDNPAGLAYWTAPLSESAQYLTSMLPDTLEEFTHVSWNNISTYDSMISIRDRIGKWKQIWRTNFAIESLPNMKTVGQIEYNWNNPNLRPPYTIWRRPQTRG</sequence>
<dbReference type="AlphaFoldDB" id="A0A6A6SHK0"/>
<gene>
    <name evidence="1" type="ORF">K491DRAFT_723613</name>
</gene>
<keyword evidence="2" id="KW-1185">Reference proteome</keyword>
<evidence type="ECO:0000313" key="1">
    <source>
        <dbReference type="EMBL" id="KAF2647239.1"/>
    </source>
</evidence>